<organism evidence="1">
    <name type="scientific">marine sediment metagenome</name>
    <dbReference type="NCBI Taxonomy" id="412755"/>
    <lineage>
        <taxon>unclassified sequences</taxon>
        <taxon>metagenomes</taxon>
        <taxon>ecological metagenomes</taxon>
    </lineage>
</organism>
<accession>X1GCW5</accession>
<feature type="non-terminal residue" evidence="1">
    <location>
        <position position="251"/>
    </location>
</feature>
<dbReference type="InterPro" id="IPR011042">
    <property type="entry name" value="6-blade_b-propeller_TolB-like"/>
</dbReference>
<evidence type="ECO:0000313" key="1">
    <source>
        <dbReference type="EMBL" id="GAH55042.1"/>
    </source>
</evidence>
<proteinExistence type="predicted"/>
<protein>
    <recommendedName>
        <fullName evidence="2">6-bladed beta-propeller</fullName>
    </recommendedName>
</protein>
<name>X1GCW5_9ZZZZ</name>
<dbReference type="AlphaFoldDB" id="X1GCW5"/>
<gene>
    <name evidence="1" type="ORF">S03H2_30284</name>
</gene>
<dbReference type="Pfam" id="PF17170">
    <property type="entry name" value="DUF5128"/>
    <property type="match status" value="1"/>
</dbReference>
<evidence type="ECO:0008006" key="2">
    <source>
        <dbReference type="Google" id="ProtNLM"/>
    </source>
</evidence>
<sequence>MKNIIFLILVLSLFFYCGPKEGKVEKIMVDGVAHIMNPEKPLKGEVILDIEKILEINPYQYEEVGLGSFSSIRDTDGEVILSDSDRAEAQRFTRDGEYIGRLFREGQGPGEFPGRRLLKVYFMNNQIWVTGGRKLAKYDKSGQFLFERRLGYRPRNLVDENTFFIREREWKEQEWLDKISLVNLSSDKDGESSIIDFFRKENVGMIRRKDGSGSFADLRSTPDIRFDYDQENRKFYVGLNTEYKIYVKNLR</sequence>
<dbReference type="Gene3D" id="2.120.10.30">
    <property type="entry name" value="TolB, C-terminal domain"/>
    <property type="match status" value="1"/>
</dbReference>
<dbReference type="EMBL" id="BARU01018316">
    <property type="protein sequence ID" value="GAH55042.1"/>
    <property type="molecule type" value="Genomic_DNA"/>
</dbReference>
<comment type="caution">
    <text evidence="1">The sequence shown here is derived from an EMBL/GenBank/DDBJ whole genome shotgun (WGS) entry which is preliminary data.</text>
</comment>
<reference evidence="1" key="1">
    <citation type="journal article" date="2014" name="Front. Microbiol.">
        <title>High frequency of phylogenetically diverse reductive dehalogenase-homologous genes in deep subseafloor sedimentary metagenomes.</title>
        <authorList>
            <person name="Kawai M."/>
            <person name="Futagami T."/>
            <person name="Toyoda A."/>
            <person name="Takaki Y."/>
            <person name="Nishi S."/>
            <person name="Hori S."/>
            <person name="Arai W."/>
            <person name="Tsubouchi T."/>
            <person name="Morono Y."/>
            <person name="Uchiyama I."/>
            <person name="Ito T."/>
            <person name="Fujiyama A."/>
            <person name="Inagaki F."/>
            <person name="Takami H."/>
        </authorList>
    </citation>
    <scope>NUCLEOTIDE SEQUENCE</scope>
    <source>
        <strain evidence="1">Expedition CK06-06</strain>
    </source>
</reference>